<dbReference type="InterPro" id="IPR020901">
    <property type="entry name" value="Prtase_inh_Kunz-CS"/>
</dbReference>
<dbReference type="PROSITE" id="PS50279">
    <property type="entry name" value="BPTI_KUNITZ_2"/>
    <property type="match status" value="1"/>
</dbReference>
<dbReference type="InterPro" id="IPR036880">
    <property type="entry name" value="Kunitz_BPTI_sf"/>
</dbReference>
<evidence type="ECO:0000259" key="3">
    <source>
        <dbReference type="PROSITE" id="PS50279"/>
    </source>
</evidence>
<keyword evidence="1" id="KW-0646">Protease inhibitor</keyword>
<proteinExistence type="evidence at transcript level"/>
<feature type="domain" description="BPTI/Kunitz inhibitor" evidence="3">
    <location>
        <begin position="97"/>
        <end position="150"/>
    </location>
</feature>
<organism evidence="4">
    <name type="scientific">Hyalomma excavatum</name>
    <dbReference type="NCBI Taxonomy" id="257692"/>
    <lineage>
        <taxon>Eukaryota</taxon>
        <taxon>Metazoa</taxon>
        <taxon>Ecdysozoa</taxon>
        <taxon>Arthropoda</taxon>
        <taxon>Chelicerata</taxon>
        <taxon>Arachnida</taxon>
        <taxon>Acari</taxon>
        <taxon>Parasitiformes</taxon>
        <taxon>Ixodida</taxon>
        <taxon>Ixodoidea</taxon>
        <taxon>Ixodidae</taxon>
        <taxon>Hyalomminae</taxon>
        <taxon>Hyalomma</taxon>
    </lineage>
</organism>
<name>A0A131XKJ8_9ACAR</name>
<dbReference type="SMART" id="SM00131">
    <property type="entry name" value="KU"/>
    <property type="match status" value="1"/>
</dbReference>
<protein>
    <submittedName>
        <fullName evidence="4">Putative kunitz-type protease inhibitor</fullName>
    </submittedName>
</protein>
<dbReference type="GO" id="GO:0004867">
    <property type="term" value="F:serine-type endopeptidase inhibitor activity"/>
    <property type="evidence" value="ECO:0007669"/>
    <property type="project" value="UniProtKB-KW"/>
</dbReference>
<dbReference type="AlphaFoldDB" id="A0A131XKJ8"/>
<sequence length="218" mass="24745">GRDHRERAERGSGYPVEEMLLFIYYSAVLLNAPPAHSETPLECQENWLTCQEKTTGYYYDSAVDTCVKHTNDNCDKKRHLFPSEEECNWKCRSETVCKLPLNVGKPCRGVNGDLMYYFDYSSQQCNLFYYKGCNGNGNRFGTVRQCEVICRGMRCALPIADDDDICDSKRVTYHFHGKNGVSSCVKKPNGCNRAAYNFKSGSDCRRECILRPEAAASS</sequence>
<evidence type="ECO:0000256" key="2">
    <source>
        <dbReference type="ARBA" id="ARBA00022900"/>
    </source>
</evidence>
<reference evidence="4" key="1">
    <citation type="journal article" date="2017" name="Ticks Tick Borne Dis.">
        <title>An insight into the sialome of Hyalomma excavatum.</title>
        <authorList>
            <person name="Ribeiro J.M."/>
            <person name="Slovak M."/>
            <person name="Francischetti I.M."/>
        </authorList>
    </citation>
    <scope>NUCLEOTIDE SEQUENCE</scope>
    <source>
        <strain evidence="4">Samish</strain>
        <tissue evidence="4">Salivary glands</tissue>
    </source>
</reference>
<dbReference type="InterPro" id="IPR002223">
    <property type="entry name" value="Kunitz_BPTI"/>
</dbReference>
<dbReference type="PROSITE" id="PS00280">
    <property type="entry name" value="BPTI_KUNITZ_1"/>
    <property type="match status" value="1"/>
</dbReference>
<dbReference type="InterPro" id="IPR050098">
    <property type="entry name" value="TFPI/VKTCI-like"/>
</dbReference>
<dbReference type="PANTHER" id="PTHR10083">
    <property type="entry name" value="KUNITZ-TYPE PROTEASE INHIBITOR-RELATED"/>
    <property type="match status" value="1"/>
</dbReference>
<dbReference type="CDD" id="cd00109">
    <property type="entry name" value="Kunitz-type"/>
    <property type="match status" value="1"/>
</dbReference>
<feature type="non-terminal residue" evidence="4">
    <location>
        <position position="1"/>
    </location>
</feature>
<dbReference type="SUPFAM" id="SSF57362">
    <property type="entry name" value="BPTI-like"/>
    <property type="match status" value="2"/>
</dbReference>
<accession>A0A131XKJ8</accession>
<evidence type="ECO:0000313" key="4">
    <source>
        <dbReference type="EMBL" id="JAP66678.1"/>
    </source>
</evidence>
<dbReference type="Gene3D" id="4.10.410.10">
    <property type="entry name" value="Pancreatic trypsin inhibitor Kunitz domain"/>
    <property type="match status" value="2"/>
</dbReference>
<keyword evidence="2" id="KW-0722">Serine protease inhibitor</keyword>
<dbReference type="Pfam" id="PF00014">
    <property type="entry name" value="Kunitz_BPTI"/>
    <property type="match status" value="1"/>
</dbReference>
<dbReference type="EMBL" id="GEFH01001903">
    <property type="protein sequence ID" value="JAP66678.1"/>
    <property type="molecule type" value="mRNA"/>
</dbReference>
<evidence type="ECO:0000256" key="1">
    <source>
        <dbReference type="ARBA" id="ARBA00022690"/>
    </source>
</evidence>